<dbReference type="EMBL" id="JAHRIP010066506">
    <property type="protein sequence ID" value="MEQ2306729.1"/>
    <property type="molecule type" value="Genomic_DNA"/>
</dbReference>
<accession>A0ABV0ZKF6</accession>
<reference evidence="1 2" key="1">
    <citation type="submission" date="2021-06" db="EMBL/GenBank/DDBJ databases">
        <authorList>
            <person name="Palmer J.M."/>
        </authorList>
    </citation>
    <scope>NUCLEOTIDE SEQUENCE [LARGE SCALE GENOMIC DNA]</scope>
    <source>
        <strain evidence="1 2">AS_MEX2019</strain>
        <tissue evidence="1">Muscle</tissue>
    </source>
</reference>
<keyword evidence="2" id="KW-1185">Reference proteome</keyword>
<sequence>VPRLKTSHAQPSSDQKALRLSVKSTFLSCSLQPHTLCNHLPARSPTKHLSASAIILPHPYWMLLSHPYANQPSIILRNLPRTLTPLPKINPPSI</sequence>
<feature type="non-terminal residue" evidence="1">
    <location>
        <position position="94"/>
    </location>
</feature>
<feature type="non-terminal residue" evidence="1">
    <location>
        <position position="1"/>
    </location>
</feature>
<gene>
    <name evidence="1" type="ORF">AMECASPLE_011249</name>
</gene>
<dbReference type="Proteomes" id="UP001469553">
    <property type="component" value="Unassembled WGS sequence"/>
</dbReference>
<proteinExistence type="predicted"/>
<evidence type="ECO:0000313" key="2">
    <source>
        <dbReference type="Proteomes" id="UP001469553"/>
    </source>
</evidence>
<protein>
    <submittedName>
        <fullName evidence="1">Uncharacterized protein</fullName>
    </submittedName>
</protein>
<comment type="caution">
    <text evidence="1">The sequence shown here is derived from an EMBL/GenBank/DDBJ whole genome shotgun (WGS) entry which is preliminary data.</text>
</comment>
<name>A0ABV0ZKF6_9TELE</name>
<organism evidence="1 2">
    <name type="scientific">Ameca splendens</name>
    <dbReference type="NCBI Taxonomy" id="208324"/>
    <lineage>
        <taxon>Eukaryota</taxon>
        <taxon>Metazoa</taxon>
        <taxon>Chordata</taxon>
        <taxon>Craniata</taxon>
        <taxon>Vertebrata</taxon>
        <taxon>Euteleostomi</taxon>
        <taxon>Actinopterygii</taxon>
        <taxon>Neopterygii</taxon>
        <taxon>Teleostei</taxon>
        <taxon>Neoteleostei</taxon>
        <taxon>Acanthomorphata</taxon>
        <taxon>Ovalentaria</taxon>
        <taxon>Atherinomorphae</taxon>
        <taxon>Cyprinodontiformes</taxon>
        <taxon>Goodeidae</taxon>
        <taxon>Ameca</taxon>
    </lineage>
</organism>
<evidence type="ECO:0000313" key="1">
    <source>
        <dbReference type="EMBL" id="MEQ2306729.1"/>
    </source>
</evidence>